<keyword evidence="2" id="KW-1185">Reference proteome</keyword>
<evidence type="ECO:0000313" key="2">
    <source>
        <dbReference type="Proteomes" id="UP000266861"/>
    </source>
</evidence>
<reference evidence="1 2" key="1">
    <citation type="submission" date="2018-08" db="EMBL/GenBank/DDBJ databases">
        <title>Genome and evolution of the arbuscular mycorrhizal fungus Diversispora epigaea (formerly Glomus versiforme) and its bacterial endosymbionts.</title>
        <authorList>
            <person name="Sun X."/>
            <person name="Fei Z."/>
            <person name="Harrison M."/>
        </authorList>
    </citation>
    <scope>NUCLEOTIDE SEQUENCE [LARGE SCALE GENOMIC DNA]</scope>
    <source>
        <strain evidence="1 2">IT104</strain>
    </source>
</reference>
<name>A0A397GL89_9GLOM</name>
<comment type="caution">
    <text evidence="1">The sequence shown here is derived from an EMBL/GenBank/DDBJ whole genome shotgun (WGS) entry which is preliminary data.</text>
</comment>
<dbReference type="AlphaFoldDB" id="A0A397GL89"/>
<proteinExistence type="predicted"/>
<accession>A0A397GL89</accession>
<sequence>MVRYLNIDKSPQQEKDSVCTRTKDMCISRVDYSNQIINTPICKNPLEAKKQIAYTSLPISSKSVTIWHEQTKCSELAGYRQIEDNFELDLRNRAFLSELDSKELKDNELERLTMFSTVDSLGHPNSADSALHTETMYPLNCLQTNLLFFLTDSKKDKQLTYDLQTMALTHISDFELVKVE</sequence>
<dbReference type="EMBL" id="PQFF01000442">
    <property type="protein sequence ID" value="RHZ49853.1"/>
    <property type="molecule type" value="Genomic_DNA"/>
</dbReference>
<evidence type="ECO:0000313" key="1">
    <source>
        <dbReference type="EMBL" id="RHZ49853.1"/>
    </source>
</evidence>
<organism evidence="1 2">
    <name type="scientific">Diversispora epigaea</name>
    <dbReference type="NCBI Taxonomy" id="1348612"/>
    <lineage>
        <taxon>Eukaryota</taxon>
        <taxon>Fungi</taxon>
        <taxon>Fungi incertae sedis</taxon>
        <taxon>Mucoromycota</taxon>
        <taxon>Glomeromycotina</taxon>
        <taxon>Glomeromycetes</taxon>
        <taxon>Diversisporales</taxon>
        <taxon>Diversisporaceae</taxon>
        <taxon>Diversispora</taxon>
    </lineage>
</organism>
<protein>
    <submittedName>
        <fullName evidence="1">Uncharacterized protein</fullName>
    </submittedName>
</protein>
<dbReference type="Proteomes" id="UP000266861">
    <property type="component" value="Unassembled WGS sequence"/>
</dbReference>
<gene>
    <name evidence="1" type="ORF">Glove_510g14</name>
</gene>